<dbReference type="Pfam" id="PF05593">
    <property type="entry name" value="RHS_repeat"/>
    <property type="match status" value="8"/>
</dbReference>
<dbReference type="InterPro" id="IPR050708">
    <property type="entry name" value="T6SS_VgrG/RHS"/>
</dbReference>
<name>A0AAC9L9E5_9PSEU</name>
<dbReference type="InterPro" id="IPR036844">
    <property type="entry name" value="Hint_dom_sf"/>
</dbReference>
<dbReference type="NCBIfam" id="TIGR03696">
    <property type="entry name" value="Rhs_assc_core"/>
    <property type="match status" value="1"/>
</dbReference>
<evidence type="ECO:0000256" key="2">
    <source>
        <dbReference type="SAM" id="MobiDB-lite"/>
    </source>
</evidence>
<dbReference type="Pfam" id="PF25023">
    <property type="entry name" value="TEN_YD-shell"/>
    <property type="match status" value="1"/>
</dbReference>
<protein>
    <submittedName>
        <fullName evidence="4">RHS repeat-associated core domain</fullName>
    </submittedName>
</protein>
<dbReference type="NCBIfam" id="TIGR01643">
    <property type="entry name" value="YD_repeat_2x"/>
    <property type="match status" value="8"/>
</dbReference>
<accession>A0AAC9L9E5</accession>
<feature type="domain" description="Hint" evidence="3">
    <location>
        <begin position="2890"/>
        <end position="2992"/>
    </location>
</feature>
<dbReference type="InterPro" id="IPR022385">
    <property type="entry name" value="Rhs_assc_core"/>
</dbReference>
<dbReference type="RefSeq" id="WP_075763974.1">
    <property type="nucleotide sequence ID" value="NZ_CP016076.1"/>
</dbReference>
<dbReference type="InterPro" id="IPR003587">
    <property type="entry name" value="Hint_dom_N"/>
</dbReference>
<reference evidence="5" key="1">
    <citation type="submission" date="2016-06" db="EMBL/GenBank/DDBJ databases">
        <title>Complete genome sequence of Actinoalloteichus fjordicus DSM 46855 (=ADI127-17), type strain of the new species Actinoalloteichus fjordicus.</title>
        <authorList>
            <person name="Ruckert C."/>
            <person name="Nouioui I."/>
            <person name="Willmese J."/>
            <person name="van Wezel G."/>
            <person name="Klenk H.-P."/>
            <person name="Kalinowski J."/>
            <person name="Zotchev S.B."/>
        </authorList>
    </citation>
    <scope>NUCLEOTIDE SEQUENCE [LARGE SCALE GENOMIC DNA]</scope>
    <source>
        <strain evidence="5">ADI127-7</strain>
    </source>
</reference>
<dbReference type="SMART" id="SM00306">
    <property type="entry name" value="HintN"/>
    <property type="match status" value="1"/>
</dbReference>
<dbReference type="InterPro" id="IPR006141">
    <property type="entry name" value="Intein_N"/>
</dbReference>
<proteinExistence type="predicted"/>
<dbReference type="PROSITE" id="PS50817">
    <property type="entry name" value="INTEIN_N_TER"/>
    <property type="match status" value="1"/>
</dbReference>
<dbReference type="InterPro" id="IPR013320">
    <property type="entry name" value="ConA-like_dom_sf"/>
</dbReference>
<evidence type="ECO:0000256" key="1">
    <source>
        <dbReference type="ARBA" id="ARBA00022737"/>
    </source>
</evidence>
<dbReference type="Gene3D" id="2.170.16.10">
    <property type="entry name" value="Hedgehog/Intein (Hint) domain"/>
    <property type="match status" value="1"/>
</dbReference>
<dbReference type="InterPro" id="IPR031325">
    <property type="entry name" value="RHS_repeat"/>
</dbReference>
<dbReference type="PANTHER" id="PTHR32305:SF17">
    <property type="entry name" value="TRNA NUCLEASE WAPA"/>
    <property type="match status" value="1"/>
</dbReference>
<feature type="region of interest" description="Disordered" evidence="2">
    <location>
        <begin position="2800"/>
        <end position="2824"/>
    </location>
</feature>
<dbReference type="InterPro" id="IPR056823">
    <property type="entry name" value="TEN-like_YD-shell"/>
</dbReference>
<dbReference type="GO" id="GO:0016539">
    <property type="term" value="P:intein-mediated protein splicing"/>
    <property type="evidence" value="ECO:0007669"/>
    <property type="project" value="InterPro"/>
</dbReference>
<organism evidence="4 5">
    <name type="scientific">Actinoalloteichus fjordicus</name>
    <dbReference type="NCBI Taxonomy" id="1612552"/>
    <lineage>
        <taxon>Bacteria</taxon>
        <taxon>Bacillati</taxon>
        <taxon>Actinomycetota</taxon>
        <taxon>Actinomycetes</taxon>
        <taxon>Pseudonocardiales</taxon>
        <taxon>Pseudonocardiaceae</taxon>
        <taxon>Actinoalloteichus</taxon>
    </lineage>
</organism>
<dbReference type="SUPFAM" id="SSF49899">
    <property type="entry name" value="Concanavalin A-like lectins/glucanases"/>
    <property type="match status" value="1"/>
</dbReference>
<dbReference type="InterPro" id="IPR045351">
    <property type="entry name" value="DUF6531"/>
</dbReference>
<keyword evidence="5" id="KW-1185">Reference proteome</keyword>
<dbReference type="Gene3D" id="2.60.120.200">
    <property type="match status" value="1"/>
</dbReference>
<sequence>MATAVGLFAGLIGPAASELALREQQELLRSMVDPASIPSPEQAWGMAADLPTQEGERDDDDLWPRSALADHPQLEMPPTPEAEPNTAEPVAATAPEAAGFDPETSRELPDERAELERTFANADGTLTTEFSQEPVNFLDEQGSWQPVDPTLVEVEGGGWRNSADSVDIRIAPEASGTISEFTVADGGTVGLALEQADAVAGVADGDLVAYAEVRPGVDVEIESRPGGVTQRLILHSAEAAQDVVLPLRTSDLTASLVDGSAVLADEAGAEQALIAVPTTTDANRDDRSGDYRDPGTSEIELVEGEAGEQALRVVVDSEWLADPAREFPVIVTASVETLADHDGAGSTDSVSVMRDGSGSTWKEANDEIKVGTVGSGVDRIQSAGYLKFGGVETRLRNHRILGARLNLHNFHSYSCQPRRVTVHGVTAPWSSGDSLGYPGPAHGSSLGSANFAYGHIVSGSTTSNCPNSWAGISLGSGGTDLIQGWVSGSRPNHGLTVRASESDVFGWKRFTSHRTANPPRLSITHSPYDADYRFVEAVPEPPVTRTQGGTIQLEVTNRGAQTWTPSTYALEYRLFRANGSIISTRPAARLTGDVPRGSSVTLEANINPLEPGDYWLDFTMRRTGSTFFTDHQVPPARLALRTFEIPPVLTAQYPHNGHLAPTLTPQLWAAAIDVDAPPDASLDFKFEICGDGACHDSGWQDSQTWTVPEGLLRWSQEYTWKAFAGDGATESEAVGDSTLITAVPQPEITAHLGNAPYSANVRDFDAQVGNYFSSAMDVSVRTAGPALNVLRTYNSLDPRRDLAFGSGWASTYDMRVVPDADGSGNVVVTYPDGQQVRFGRNPTGTFSAPQGRYASLSAVPEGGWALFDKSRTTYRFNDAGRLTSILDAHFRAMNLGYDSAGLLQTASSRPGGRSLHFTWADGHVTSVTTDAVDGEALRWTYAYDGDRLVEVCDPTDGCTRYDYTEGSHYRTTVLDSRPDSYWRLGEPGGAVATSQVGLHLGEDDGTHHGVELGVPGALSGTGETAARFDGTASRVALPAGAVRKSRDLAIELWFRTTDSGPLVGFQTREFGSSPGGSLPALYVGTDGRLYGQWWQGEAEPIGTTETVNDGEWHHAVLSGSLATQTLYLDGAEVGSRDGEIDMFHTHGQLGVSYQVGDDDWPGWPGQSPWYFEGDIDEVALYQRPLGLPAVQAHYAAAATSAQLVELTLPSGRIAGQITYDDVNERVSEYTDRDGGTWRLGVPHYGGSTDNPIRSTDLADPAGRQHHYDFDPLHGRALRYVSPVGLTVREEDLPPDAEPVDPPDCDLTEEGFCSIPVRPGDDWGNAQPVQGQGVRTLTYDESGFQQTITDELGQQVTFTNDERGNRLSTRTCRTSNADCHTTRYSYFLNPGQMMDPRNDRLIAVRDGRSSGADDDRFRTTYTYDNDGELITEVAPDGGTTRHTYSEGGEAAIGGGNVPAGMLLASTDANGAVTSRAYYSSGDLAEVTLPSGLRTRYTYDALGRTVVETEFSDSFPDGVTTTTAYDALSRPVETIAPATTNAVHDTGHLLHTTTAYDADGNTVRVATQDGPEGDPRVSTVDFNEQGRAERVTDPEGGETSYGYDHFGNNTWTVDAAGNRFEYAYTPTNQIAEVRLRGWNGDPEDVEEQPQDYLVLEANTYDRSGRRAYHSDAMGRLTHFEYFYDGLLRRVTHLDVADPDGGERDIVAQENTYDAAGNLIGQVDAEGLDTEITVDAVGRITRTDTAGPRRSSAFTHDPVGNVTSVTHAGVNSNVPGLGAASPHVTEFEYDEAGRPVTETVVNDGERLTTRRAFDQRGLLITETDPRGAVQDADPAAFTTDLAYDEVGRLVSVTAPPVPVEKPGAPAETIRPTAVTGYNAFGEVVAQRDPNGEITEFDYDDLGREIRLSSPSYLPPGSDEPIRLSTETSYDALSNVLSVTDGAGNSTRFVYDQLSRLTEVHDPPRVDGAEPGVWQYTYTRVGELLSATDPTGARVEATYDDLGRQITHTALERHPTTGAFTTDLRYDDVGNLLSTTDPSGDTTTYEYDVLYQPIRTIDAAGVRTETGYDALGRPLRAVDGAGRVTLARYDQAGRILTETSRDPESNARLRETSFTHDAAGNQTGVTDPVGATSTFVYDALGRVVEQTEPVAEGESITTSLGYDAAGNPTRFTDGRGHATYTGYNSLGLVESVIEPATEAHPAAADRTWTTAYDVVGDPVRMVSPGGVTRDRVFDALGNLVRENGSGAEAPTGERVLDYDALGRVTAAGTPAGLNTYGYDDRGNLVTAGGPGGVAQFGYDASGRPVSRIDDAGQATFSYDDGRLASVADGLTGVGQELGYDEAGQLSSIDYGDGRVRALIYDEFGRQTGDVLTDAGGAEITAIEYGFDLADRLTSKTTSGTAGAGENTYGYDLAGRLTSWASPAGETTEYDWDGAGNRIAVGDKTAAYDERNRLLSDGDYTYEHTARGTVAGRDSSGLVEEFSFDAFDRLIARGGTTYDYDALDRVVARNGVGGFSYAGLSIEPVSDGASVFGRGPDDELLAWSDADAVALAVSDRHGDVIGGLPVTGAALTGSRAYDPFGQVVDTAGSTGIIGFQGDWTDPDTGMTNMGARWYDPASAAFLSRDDIDLPSSPSILTNRYTYGAGAPTNFVDPDGHLPWAVWLAIEAAKQAAKYCARNPRKCADAGNSIVDGISNAWDSMTNRKVPGSASAAPPSTNGWYDQANNNCFPTCAASGNNGGGWGHWFTSFWAGMNWSSGSGGGSGFWYLSGPGSGSGGGTWTYYVPPPPDPAIEARRLNRENAIENPVALPDGWDDPWYGDGPEPSVSTSPSLPAWAVGDLSDRVEDVAASYEQLQRDLLDSSGPVITNISVHDQAPSEVSYTDPTNLTDAGSCDTSNSFAAGTEVLMADGSTKPIEDVGVGDEVLATDPTTGETSVQLVTATIVGDGVKQLVDVTIVTEDGSTDTITATAEHPFWVADLDAWVNAEDLEPGHRFETADHRDASVSVVDAYDAPRQVHNLTVGRLHTYYLLAGQTPVLVHNSGGHSPDDGMVTVGRWMSGAEHQAMMETGMVQRGGGGFTYVVYPASRDAYISARPGSVYAEFDVPQSSLIPGGRPGDFKMSDSDTIFARLAQKKGNPVPQLPEAKNIKLGGWGCS</sequence>
<feature type="region of interest" description="Disordered" evidence="2">
    <location>
        <begin position="35"/>
        <end position="89"/>
    </location>
</feature>
<evidence type="ECO:0000259" key="3">
    <source>
        <dbReference type="SMART" id="SM00306"/>
    </source>
</evidence>
<dbReference type="EMBL" id="CP016076">
    <property type="protein sequence ID" value="APU13256.1"/>
    <property type="molecule type" value="Genomic_DNA"/>
</dbReference>
<dbReference type="SUPFAM" id="SSF51294">
    <property type="entry name" value="Hedgehog/intein (Hint) domain"/>
    <property type="match status" value="1"/>
</dbReference>
<dbReference type="KEGG" id="acad:UA74_05910"/>
<feature type="compositionally biased region" description="Low complexity" evidence="2">
    <location>
        <begin position="2809"/>
        <end position="2818"/>
    </location>
</feature>
<dbReference type="Pfam" id="PF07591">
    <property type="entry name" value="PT-HINT"/>
    <property type="match status" value="1"/>
</dbReference>
<dbReference type="Pfam" id="PF20148">
    <property type="entry name" value="DUF6531"/>
    <property type="match status" value="1"/>
</dbReference>
<dbReference type="PANTHER" id="PTHR32305">
    <property type="match status" value="1"/>
</dbReference>
<gene>
    <name evidence="4" type="ORF">UA74_05910</name>
</gene>
<evidence type="ECO:0000313" key="4">
    <source>
        <dbReference type="EMBL" id="APU13256.1"/>
    </source>
</evidence>
<dbReference type="Pfam" id="PF24691">
    <property type="entry name" value="TreTu_C"/>
    <property type="match status" value="1"/>
</dbReference>
<dbReference type="CDD" id="cd00081">
    <property type="entry name" value="Hint"/>
    <property type="match status" value="1"/>
</dbReference>
<dbReference type="Proteomes" id="UP000185511">
    <property type="component" value="Chromosome"/>
</dbReference>
<dbReference type="InterPro" id="IPR057938">
    <property type="entry name" value="TreTu_C"/>
</dbReference>
<dbReference type="Gene3D" id="2.180.10.10">
    <property type="entry name" value="RHS repeat-associated core"/>
    <property type="match status" value="6"/>
</dbReference>
<keyword evidence="1" id="KW-0677">Repeat</keyword>
<dbReference type="NCBIfam" id="NF033679">
    <property type="entry name" value="DNRLRE_dom"/>
    <property type="match status" value="1"/>
</dbReference>
<dbReference type="InterPro" id="IPR006530">
    <property type="entry name" value="YD"/>
</dbReference>
<evidence type="ECO:0000313" key="5">
    <source>
        <dbReference type="Proteomes" id="UP000185511"/>
    </source>
</evidence>
<dbReference type="Pfam" id="PF13385">
    <property type="entry name" value="Laminin_G_3"/>
    <property type="match status" value="1"/>
</dbReference>